<protein>
    <submittedName>
        <fullName evidence="2">Uncharacterized protein</fullName>
    </submittedName>
</protein>
<sequence>MTRYAALQLPLPSWHSKTLTTNGPREPCQGAGAQAYKLEQWLDNDGMGRMTNWTGGWIPASNTQRGPGIATPDSNGSAGVCCAYTHWAKRLDAGKPNAQQVLM</sequence>
<reference evidence="2" key="1">
    <citation type="submission" date="2021-01" db="EMBL/GenBank/DDBJ databases">
        <authorList>
            <person name="Corre E."/>
            <person name="Pelletier E."/>
            <person name="Niang G."/>
            <person name="Scheremetjew M."/>
            <person name="Finn R."/>
            <person name="Kale V."/>
            <person name="Holt S."/>
            <person name="Cochrane G."/>
            <person name="Meng A."/>
            <person name="Brown T."/>
            <person name="Cohen L."/>
        </authorList>
    </citation>
    <scope>NUCLEOTIDE SEQUENCE</scope>
    <source>
        <strain evidence="2">NIES-381</strain>
    </source>
</reference>
<proteinExistence type="predicted"/>
<feature type="region of interest" description="Disordered" evidence="1">
    <location>
        <begin position="53"/>
        <end position="72"/>
    </location>
</feature>
<dbReference type="AlphaFoldDB" id="A0A7S1J8R7"/>
<evidence type="ECO:0000256" key="1">
    <source>
        <dbReference type="SAM" id="MobiDB-lite"/>
    </source>
</evidence>
<name>A0A7S1J8R7_9EUGL</name>
<organism evidence="2">
    <name type="scientific">Eutreptiella gymnastica</name>
    <dbReference type="NCBI Taxonomy" id="73025"/>
    <lineage>
        <taxon>Eukaryota</taxon>
        <taxon>Discoba</taxon>
        <taxon>Euglenozoa</taxon>
        <taxon>Euglenida</taxon>
        <taxon>Spirocuta</taxon>
        <taxon>Euglenophyceae</taxon>
        <taxon>Eutreptiales</taxon>
        <taxon>Eutreptiaceae</taxon>
        <taxon>Eutreptiella</taxon>
    </lineage>
</organism>
<gene>
    <name evidence="2" type="ORF">EGYM00392_LOCUS46885</name>
</gene>
<dbReference type="EMBL" id="HBGA01126753">
    <property type="protein sequence ID" value="CAD9035731.1"/>
    <property type="molecule type" value="Transcribed_RNA"/>
</dbReference>
<evidence type="ECO:0000313" key="2">
    <source>
        <dbReference type="EMBL" id="CAD9035731.1"/>
    </source>
</evidence>
<accession>A0A7S1J8R7</accession>